<dbReference type="Proteomes" id="UP000288805">
    <property type="component" value="Unassembled WGS sequence"/>
</dbReference>
<proteinExistence type="predicted"/>
<dbReference type="EMBL" id="QGNW01000037">
    <property type="protein sequence ID" value="RVX09554.1"/>
    <property type="molecule type" value="Genomic_DNA"/>
</dbReference>
<reference evidence="1 2" key="1">
    <citation type="journal article" date="2018" name="PLoS Genet.">
        <title>Population sequencing reveals clonal diversity and ancestral inbreeding in the grapevine cultivar Chardonnay.</title>
        <authorList>
            <person name="Roach M.J."/>
            <person name="Johnson D.L."/>
            <person name="Bohlmann J."/>
            <person name="van Vuuren H.J."/>
            <person name="Jones S.J."/>
            <person name="Pretorius I.S."/>
            <person name="Schmidt S.A."/>
            <person name="Borneman A.R."/>
        </authorList>
    </citation>
    <scope>NUCLEOTIDE SEQUENCE [LARGE SCALE GENOMIC DNA]</scope>
    <source>
        <strain evidence="2">cv. Chardonnay</strain>
        <tissue evidence="1">Leaf</tissue>
    </source>
</reference>
<dbReference type="PANTHER" id="PTHR45181:SF8">
    <property type="entry name" value="HEAT SHOCK PROTEIN DNAJ WITH TETRATRICOPEPTIDE REPEAT-CONTAINING PROTEIN"/>
    <property type="match status" value="1"/>
</dbReference>
<protein>
    <submittedName>
        <fullName evidence="1">Uncharacterized protein</fullName>
    </submittedName>
</protein>
<accession>A0A438JKT0</accession>
<dbReference type="AlphaFoldDB" id="A0A438JKT0"/>
<sequence>MFQNFKEHFGATWISLEELKREQIDVLMQFLEEPPYMRGSETTDKQLGTSRDLYLFLKSNHMKRSNYLAHQVDPVAMQKRLNKLIDVCHQWKKKPKMEFHWIFISFWELNHLRQQLISRRHTGKLHFRHHPDKAGQFLARSEGGDDGQLWKEIAEEVTRMPTGSLK</sequence>
<evidence type="ECO:0000313" key="1">
    <source>
        <dbReference type="EMBL" id="RVX09554.1"/>
    </source>
</evidence>
<dbReference type="PANTHER" id="PTHR45181">
    <property type="entry name" value="HEAT SHOCK PROTEIN DNAJ WITH TETRATRICOPEPTIDE REPEAT-CONTAINING PROTEIN"/>
    <property type="match status" value="1"/>
</dbReference>
<name>A0A438JKT0_VITVI</name>
<evidence type="ECO:0000313" key="2">
    <source>
        <dbReference type="Proteomes" id="UP000288805"/>
    </source>
</evidence>
<organism evidence="1 2">
    <name type="scientific">Vitis vinifera</name>
    <name type="common">Grape</name>
    <dbReference type="NCBI Taxonomy" id="29760"/>
    <lineage>
        <taxon>Eukaryota</taxon>
        <taxon>Viridiplantae</taxon>
        <taxon>Streptophyta</taxon>
        <taxon>Embryophyta</taxon>
        <taxon>Tracheophyta</taxon>
        <taxon>Spermatophyta</taxon>
        <taxon>Magnoliopsida</taxon>
        <taxon>eudicotyledons</taxon>
        <taxon>Gunneridae</taxon>
        <taxon>Pentapetalae</taxon>
        <taxon>rosids</taxon>
        <taxon>Vitales</taxon>
        <taxon>Vitaceae</taxon>
        <taxon>Viteae</taxon>
        <taxon>Vitis</taxon>
    </lineage>
</organism>
<comment type="caution">
    <text evidence="1">The sequence shown here is derived from an EMBL/GenBank/DDBJ whole genome shotgun (WGS) entry which is preliminary data.</text>
</comment>
<gene>
    <name evidence="1" type="ORF">CK203_012459</name>
</gene>